<dbReference type="EMBL" id="MU005583">
    <property type="protein sequence ID" value="KAF2683639.1"/>
    <property type="molecule type" value="Genomic_DNA"/>
</dbReference>
<dbReference type="PANTHER" id="PTHR35567:SF1">
    <property type="entry name" value="CONSERVED FUNGAL PROTEIN (AFU_ORTHOLOGUE AFUA_1G14230)"/>
    <property type="match status" value="1"/>
</dbReference>
<gene>
    <name evidence="2" type="ORF">K458DRAFT_418622</name>
</gene>
<keyword evidence="1" id="KW-0732">Signal</keyword>
<keyword evidence="3" id="KW-1185">Reference proteome</keyword>
<accession>A0A6G1J0H1</accession>
<evidence type="ECO:0000313" key="2">
    <source>
        <dbReference type="EMBL" id="KAF2683639.1"/>
    </source>
</evidence>
<proteinExistence type="predicted"/>
<reference evidence="2" key="1">
    <citation type="journal article" date="2020" name="Stud. Mycol.">
        <title>101 Dothideomycetes genomes: a test case for predicting lifestyles and emergence of pathogens.</title>
        <authorList>
            <person name="Haridas S."/>
            <person name="Albert R."/>
            <person name="Binder M."/>
            <person name="Bloem J."/>
            <person name="Labutti K."/>
            <person name="Salamov A."/>
            <person name="Andreopoulos B."/>
            <person name="Baker S."/>
            <person name="Barry K."/>
            <person name="Bills G."/>
            <person name="Bluhm B."/>
            <person name="Cannon C."/>
            <person name="Castanera R."/>
            <person name="Culley D."/>
            <person name="Daum C."/>
            <person name="Ezra D."/>
            <person name="Gonzalez J."/>
            <person name="Henrissat B."/>
            <person name="Kuo A."/>
            <person name="Liang C."/>
            <person name="Lipzen A."/>
            <person name="Lutzoni F."/>
            <person name="Magnuson J."/>
            <person name="Mondo S."/>
            <person name="Nolan M."/>
            <person name="Ohm R."/>
            <person name="Pangilinan J."/>
            <person name="Park H.-J."/>
            <person name="Ramirez L."/>
            <person name="Alfaro M."/>
            <person name="Sun H."/>
            <person name="Tritt A."/>
            <person name="Yoshinaga Y."/>
            <person name="Zwiers L.-H."/>
            <person name="Turgeon B."/>
            <person name="Goodwin S."/>
            <person name="Spatafora J."/>
            <person name="Crous P."/>
            <person name="Grigoriev I."/>
        </authorList>
    </citation>
    <scope>NUCLEOTIDE SEQUENCE</scope>
    <source>
        <strain evidence="2">CBS 122367</strain>
    </source>
</reference>
<evidence type="ECO:0008006" key="4">
    <source>
        <dbReference type="Google" id="ProtNLM"/>
    </source>
</evidence>
<feature type="chain" id="PRO_5026067388" description="Malate dehydrogenase" evidence="1">
    <location>
        <begin position="21"/>
        <end position="237"/>
    </location>
</feature>
<organism evidence="2 3">
    <name type="scientific">Lentithecium fluviatile CBS 122367</name>
    <dbReference type="NCBI Taxonomy" id="1168545"/>
    <lineage>
        <taxon>Eukaryota</taxon>
        <taxon>Fungi</taxon>
        <taxon>Dikarya</taxon>
        <taxon>Ascomycota</taxon>
        <taxon>Pezizomycotina</taxon>
        <taxon>Dothideomycetes</taxon>
        <taxon>Pleosporomycetidae</taxon>
        <taxon>Pleosporales</taxon>
        <taxon>Massarineae</taxon>
        <taxon>Lentitheciaceae</taxon>
        <taxon>Lentithecium</taxon>
    </lineage>
</organism>
<dbReference type="PANTHER" id="PTHR35567">
    <property type="entry name" value="MALATE DEHYDROGENASE (AFU_ORTHOLOGUE AFUA_2G13800)"/>
    <property type="match status" value="1"/>
</dbReference>
<feature type="signal peptide" evidence="1">
    <location>
        <begin position="1"/>
        <end position="20"/>
    </location>
</feature>
<name>A0A6G1J0H1_9PLEO</name>
<protein>
    <recommendedName>
        <fullName evidence="4">Malate dehydrogenase</fullName>
    </recommendedName>
</protein>
<dbReference type="Pfam" id="PF11937">
    <property type="entry name" value="DUF3455"/>
    <property type="match status" value="1"/>
</dbReference>
<evidence type="ECO:0000256" key="1">
    <source>
        <dbReference type="SAM" id="SignalP"/>
    </source>
</evidence>
<dbReference type="Proteomes" id="UP000799291">
    <property type="component" value="Unassembled WGS sequence"/>
</dbReference>
<dbReference type="AlphaFoldDB" id="A0A6G1J0H1"/>
<dbReference type="InterPro" id="IPR021851">
    <property type="entry name" value="DUF3455"/>
</dbReference>
<dbReference type="OrthoDB" id="1859733at2759"/>
<sequence>MLFNTPITLLLALAPAALLAAPTASKPVRMGKRDLSTQEVNKLLDGNCDMSNAYMPISPQGLPNPSTGLTIGHVAIGHGTQNYTCADSTSATAPKAGGAFATLYNATCLAIRAPPIMADMVNIAITDPPPREDIASILESGHHEFTETGVPLFKLVTDKVNYGYVKAKPVANATAPATAARGENGMGSVLWLKLVAVEGDYKEVYRIETAGGVAPKTCEGMASHFEVPYATQYWFWK</sequence>
<evidence type="ECO:0000313" key="3">
    <source>
        <dbReference type="Proteomes" id="UP000799291"/>
    </source>
</evidence>